<comment type="caution">
    <text evidence="1">The sequence shown here is derived from an EMBL/GenBank/DDBJ whole genome shotgun (WGS) entry which is preliminary data.</text>
</comment>
<accession>A0A176S5P3</accession>
<protein>
    <submittedName>
        <fullName evidence="1">Uncharacterized protein</fullName>
    </submittedName>
</protein>
<sequence>MALQTMSKLVRQVPCYTLELGSDLSKIPNVILRLLSKD</sequence>
<keyword evidence="2" id="KW-1185">Reference proteome</keyword>
<dbReference type="EMBL" id="LUTY01000480">
    <property type="protein sequence ID" value="OAD23228.1"/>
    <property type="molecule type" value="Genomic_DNA"/>
</dbReference>
<dbReference type="AlphaFoldDB" id="A0A176S5P3"/>
<name>A0A176S5P3_9GAMM</name>
<dbReference type="Proteomes" id="UP000076962">
    <property type="component" value="Unassembled WGS sequence"/>
</dbReference>
<proteinExistence type="predicted"/>
<organism evidence="1 2">
    <name type="scientific">Candidatus Thiomargarita nelsonii</name>
    <dbReference type="NCBI Taxonomy" id="1003181"/>
    <lineage>
        <taxon>Bacteria</taxon>
        <taxon>Pseudomonadati</taxon>
        <taxon>Pseudomonadota</taxon>
        <taxon>Gammaproteobacteria</taxon>
        <taxon>Thiotrichales</taxon>
        <taxon>Thiotrichaceae</taxon>
        <taxon>Thiomargarita</taxon>
    </lineage>
</organism>
<evidence type="ECO:0000313" key="1">
    <source>
        <dbReference type="EMBL" id="OAD23228.1"/>
    </source>
</evidence>
<reference evidence="1 2" key="1">
    <citation type="submission" date="2016-05" db="EMBL/GenBank/DDBJ databases">
        <title>Single-cell genome of chain-forming Candidatus Thiomargarita nelsonii and comparison to other large sulfur-oxidizing bacteria.</title>
        <authorList>
            <person name="Winkel M."/>
            <person name="Salman V."/>
            <person name="Woyke T."/>
            <person name="Schulz-Vogt H."/>
            <person name="Richter M."/>
            <person name="Flood B."/>
            <person name="Bailey J."/>
            <person name="Amann R."/>
            <person name="Mussmann M."/>
        </authorList>
    </citation>
    <scope>NUCLEOTIDE SEQUENCE [LARGE SCALE GENOMIC DNA]</scope>
    <source>
        <strain evidence="1 2">THI036</strain>
    </source>
</reference>
<gene>
    <name evidence="1" type="ORF">THIOM_000941</name>
</gene>
<evidence type="ECO:0000313" key="2">
    <source>
        <dbReference type="Proteomes" id="UP000076962"/>
    </source>
</evidence>